<evidence type="ECO:0000313" key="5">
    <source>
        <dbReference type="EMBL" id="TLV20607.1"/>
    </source>
</evidence>
<protein>
    <submittedName>
        <fullName evidence="5">Helix-turn-helix domain-containing protein</fullName>
    </submittedName>
</protein>
<sequence>MSMAAREVIIGMLVWIEENIREDIQLRDIETRSGYTRWYFNRVFCQVMDINVAEYIRRRRLTLAFAELKITSRTVSEIAIGLGFGTVQSFCRAFRLQYGCTPLQARRDPVTDFRKQLPGPESNDQFCLDKIIYTELKIRSLKISMSDENAIINHSGHYIQSKVTRFQKRLQADVDSLGFAIEINSLASERRGTQYIHPVEALRPDSREGQERINYKVLDEGRYAVLYMRVSAEVIHRVTEYLYTHYLPACPLIKRDGLDFMQIRGQVRGSPDMRKVIYFMPIDYTDN</sequence>
<dbReference type="EMBL" id="VCHQ01000009">
    <property type="protein sequence ID" value="TLV20607.1"/>
    <property type="molecule type" value="Genomic_DNA"/>
</dbReference>
<proteinExistence type="predicted"/>
<dbReference type="Gene3D" id="1.10.10.60">
    <property type="entry name" value="Homeodomain-like"/>
    <property type="match status" value="2"/>
</dbReference>
<dbReference type="Proteomes" id="UP000307430">
    <property type="component" value="Unassembled WGS sequence"/>
</dbReference>
<name>A0A5R9LKP7_9ENTR</name>
<keyword evidence="1" id="KW-0805">Transcription regulation</keyword>
<accession>A0A5R9LKP7</accession>
<dbReference type="InterPro" id="IPR050959">
    <property type="entry name" value="MarA-like"/>
</dbReference>
<evidence type="ECO:0000256" key="2">
    <source>
        <dbReference type="ARBA" id="ARBA00023125"/>
    </source>
</evidence>
<gene>
    <name evidence="5" type="ORF">FE839_08070</name>
</gene>
<dbReference type="InterPro" id="IPR009057">
    <property type="entry name" value="Homeodomain-like_sf"/>
</dbReference>
<dbReference type="InterPro" id="IPR011256">
    <property type="entry name" value="Reg_factor_effector_dom_sf"/>
</dbReference>
<dbReference type="SUPFAM" id="SSF46689">
    <property type="entry name" value="Homeodomain-like"/>
    <property type="match status" value="2"/>
</dbReference>
<reference evidence="5 6" key="1">
    <citation type="submission" date="2019-05" db="EMBL/GenBank/DDBJ databases">
        <title>Genome sequence of Klebsiella sp strain TOUT106.</title>
        <authorList>
            <person name="Rahi P."/>
            <person name="Chaudhari D."/>
        </authorList>
    </citation>
    <scope>NUCLEOTIDE SEQUENCE [LARGE SCALE GENOMIC DNA]</scope>
    <source>
        <strain evidence="5 6">TOUT106</strain>
    </source>
</reference>
<evidence type="ECO:0000259" key="4">
    <source>
        <dbReference type="PROSITE" id="PS01124"/>
    </source>
</evidence>
<keyword evidence="3" id="KW-0804">Transcription</keyword>
<keyword evidence="6" id="KW-1185">Reference proteome</keyword>
<dbReference type="InterPro" id="IPR029442">
    <property type="entry name" value="GyrI-like"/>
</dbReference>
<dbReference type="SUPFAM" id="SSF55136">
    <property type="entry name" value="Probable bacterial effector-binding domain"/>
    <property type="match status" value="1"/>
</dbReference>
<evidence type="ECO:0000313" key="6">
    <source>
        <dbReference type="Proteomes" id="UP000307430"/>
    </source>
</evidence>
<dbReference type="SMART" id="SM00342">
    <property type="entry name" value="HTH_ARAC"/>
    <property type="match status" value="1"/>
</dbReference>
<dbReference type="InterPro" id="IPR018060">
    <property type="entry name" value="HTH_AraC"/>
</dbReference>
<comment type="caution">
    <text evidence="5">The sequence shown here is derived from an EMBL/GenBank/DDBJ whole genome shotgun (WGS) entry which is preliminary data.</text>
</comment>
<dbReference type="Pfam" id="PF06445">
    <property type="entry name" value="GyrI-like"/>
    <property type="match status" value="1"/>
</dbReference>
<dbReference type="PANTHER" id="PTHR47504">
    <property type="entry name" value="RIGHT ORIGIN-BINDING PROTEIN"/>
    <property type="match status" value="1"/>
</dbReference>
<dbReference type="AlphaFoldDB" id="A0A5R9LKP7"/>
<dbReference type="GO" id="GO:0003700">
    <property type="term" value="F:DNA-binding transcription factor activity"/>
    <property type="evidence" value="ECO:0007669"/>
    <property type="project" value="InterPro"/>
</dbReference>
<dbReference type="PROSITE" id="PS01124">
    <property type="entry name" value="HTH_ARAC_FAMILY_2"/>
    <property type="match status" value="1"/>
</dbReference>
<dbReference type="GO" id="GO:0043565">
    <property type="term" value="F:sequence-specific DNA binding"/>
    <property type="evidence" value="ECO:0007669"/>
    <property type="project" value="InterPro"/>
</dbReference>
<dbReference type="Pfam" id="PF12833">
    <property type="entry name" value="HTH_18"/>
    <property type="match status" value="1"/>
</dbReference>
<evidence type="ECO:0000256" key="1">
    <source>
        <dbReference type="ARBA" id="ARBA00023015"/>
    </source>
</evidence>
<feature type="domain" description="HTH araC/xylS-type" evidence="4">
    <location>
        <begin position="10"/>
        <end position="108"/>
    </location>
</feature>
<dbReference type="PANTHER" id="PTHR47504:SF5">
    <property type="entry name" value="RIGHT ORIGIN-BINDING PROTEIN"/>
    <property type="match status" value="1"/>
</dbReference>
<organism evidence="5 6">
    <name type="scientific">Klebsiella indica</name>
    <dbReference type="NCBI Taxonomy" id="2582917"/>
    <lineage>
        <taxon>Bacteria</taxon>
        <taxon>Pseudomonadati</taxon>
        <taxon>Pseudomonadota</taxon>
        <taxon>Gammaproteobacteria</taxon>
        <taxon>Enterobacterales</taxon>
        <taxon>Enterobacteriaceae</taxon>
        <taxon>Klebsiella/Raoultella group</taxon>
        <taxon>Klebsiella</taxon>
    </lineage>
</organism>
<keyword evidence="2" id="KW-0238">DNA-binding</keyword>
<evidence type="ECO:0000256" key="3">
    <source>
        <dbReference type="ARBA" id="ARBA00023163"/>
    </source>
</evidence>